<dbReference type="InterPro" id="IPR050490">
    <property type="entry name" value="Bact_solute-bd_prot1"/>
</dbReference>
<organism evidence="3 4">
    <name type="scientific">Paenibacillus swuensis</name>
    <dbReference type="NCBI Taxonomy" id="1178515"/>
    <lineage>
        <taxon>Bacteria</taxon>
        <taxon>Bacillati</taxon>
        <taxon>Bacillota</taxon>
        <taxon>Bacilli</taxon>
        <taxon>Bacillales</taxon>
        <taxon>Paenibacillaceae</taxon>
        <taxon>Paenibacillus</taxon>
    </lineage>
</organism>
<evidence type="ECO:0008006" key="5">
    <source>
        <dbReference type="Google" id="ProtNLM"/>
    </source>
</evidence>
<dbReference type="PROSITE" id="PS51257">
    <property type="entry name" value="PROKAR_LIPOPROTEIN"/>
    <property type="match status" value="1"/>
</dbReference>
<evidence type="ECO:0000256" key="2">
    <source>
        <dbReference type="SAM" id="SignalP"/>
    </source>
</evidence>
<dbReference type="STRING" id="1178515.SY83_13545"/>
<dbReference type="RefSeq" id="WP_068607322.1">
    <property type="nucleotide sequence ID" value="NZ_CP011388.1"/>
</dbReference>
<dbReference type="KEGG" id="pswu:SY83_13545"/>
<dbReference type="EMBL" id="CP011388">
    <property type="protein sequence ID" value="ANE47115.1"/>
    <property type="molecule type" value="Genomic_DNA"/>
</dbReference>
<proteinExistence type="predicted"/>
<protein>
    <recommendedName>
        <fullName evidence="5">ABC transporter substrate-binding protein</fullName>
    </recommendedName>
</protein>
<dbReference type="PATRIC" id="fig|1178515.4.peg.2716"/>
<dbReference type="PANTHER" id="PTHR43649:SF12">
    <property type="entry name" value="DIACETYLCHITOBIOSE BINDING PROTEIN DASA"/>
    <property type="match status" value="1"/>
</dbReference>
<evidence type="ECO:0000256" key="1">
    <source>
        <dbReference type="SAM" id="MobiDB-lite"/>
    </source>
</evidence>
<evidence type="ECO:0000313" key="4">
    <source>
        <dbReference type="Proteomes" id="UP000076927"/>
    </source>
</evidence>
<keyword evidence="2" id="KW-0732">Signal</keyword>
<feature type="signal peptide" evidence="2">
    <location>
        <begin position="1"/>
        <end position="22"/>
    </location>
</feature>
<feature type="region of interest" description="Disordered" evidence="1">
    <location>
        <begin position="24"/>
        <end position="46"/>
    </location>
</feature>
<dbReference type="CDD" id="cd13580">
    <property type="entry name" value="PBP2_AlgQ_like_1"/>
    <property type="match status" value="1"/>
</dbReference>
<accession>A0A172TJ79</accession>
<name>A0A172TJ79_9BACL</name>
<feature type="chain" id="PRO_5038595355" description="ABC transporter substrate-binding protein" evidence="2">
    <location>
        <begin position="23"/>
        <end position="568"/>
    </location>
</feature>
<evidence type="ECO:0000313" key="3">
    <source>
        <dbReference type="EMBL" id="ANE47115.1"/>
    </source>
</evidence>
<reference evidence="3 4" key="1">
    <citation type="submission" date="2015-01" db="EMBL/GenBank/DDBJ databases">
        <title>Paenibacillus swuensis/DY6/whole genome sequencing.</title>
        <authorList>
            <person name="Kim M.K."/>
            <person name="Srinivasan S."/>
            <person name="Lee J.-J."/>
        </authorList>
    </citation>
    <scope>NUCLEOTIDE SEQUENCE [LARGE SCALE GENOMIC DNA]</scope>
    <source>
        <strain evidence="3 4">DY6</strain>
    </source>
</reference>
<gene>
    <name evidence="3" type="ORF">SY83_13545</name>
</gene>
<dbReference type="Gene3D" id="3.40.190.10">
    <property type="entry name" value="Periplasmic binding protein-like II"/>
    <property type="match status" value="2"/>
</dbReference>
<dbReference type="SUPFAM" id="SSF53850">
    <property type="entry name" value="Periplasmic binding protein-like II"/>
    <property type="match status" value="1"/>
</dbReference>
<dbReference type="Proteomes" id="UP000076927">
    <property type="component" value="Chromosome"/>
</dbReference>
<dbReference type="AlphaFoldDB" id="A0A172TJ79"/>
<sequence length="568" mass="63138">MKRNPKMLMLMLALTMSVSMTACSTNQTGNETNKESGANSGEGSNTAAAETLMKNGKFDPPQTMTVGYNTKVMKFKNGETPENNILHDIFKEEKGIEIKPLWTAATDDAYKNKIQLGVAAGEELPDVLVTADATLINQMIEDGMLTDIGPVFDQYAGANLKKAFEQAGPTVWNSVTKDGKRYGLPIIGSKGQVDPVLWFREDWMKKLNLKAPKTLEDLEVVLDAFVNKDPDGNGKKDTYAISAGTKNNMASWMADLGFVFGAYGTAPWDGMWREGEDGKLMYDAIRPENKQALAKLQEWFKKGYMSPNMGVVDEGKGAEDFTSGKAGLIAGPYWLPDWPLSDLLKNVKGAEFKPYALPTGPDGTLVRMTWAPLFGNYIVSKEMEHPEVFIEYLNYIYDEMVDPAYGGKYEHGIAEGYDYAMVDGKPTSNPEQIPGGKVSIFPEYLLTSNVDMPNRIFDSLTYLNGGKEPRTPKEKTLKQDKPKFIEAGAILNSQKETAVVSQYQGPVTQNMIDKGEAIKTMWITDYTKIIYGKESVDYFDTFVKNWKSKGGDEITADVNEWYSEMKTK</sequence>
<dbReference type="PANTHER" id="PTHR43649">
    <property type="entry name" value="ARABINOSE-BINDING PROTEIN-RELATED"/>
    <property type="match status" value="1"/>
</dbReference>
<keyword evidence="4" id="KW-1185">Reference proteome</keyword>